<feature type="transmembrane region" description="Helical" evidence="1">
    <location>
        <begin position="137"/>
        <end position="161"/>
    </location>
</feature>
<reference evidence="2 3" key="1">
    <citation type="journal article" date="2013" name="BMC Genomics">
        <title>Comparative genomics of parasitic silkworm microsporidia reveal an association between genome expansion and host adaptation.</title>
        <authorList>
            <person name="Pan G."/>
            <person name="Xu J."/>
            <person name="Li T."/>
            <person name="Xia Q."/>
            <person name="Liu S.L."/>
            <person name="Zhang G."/>
            <person name="Li S."/>
            <person name="Li C."/>
            <person name="Liu H."/>
            <person name="Yang L."/>
            <person name="Liu T."/>
            <person name="Zhang X."/>
            <person name="Wu Z."/>
            <person name="Fan W."/>
            <person name="Dang X."/>
            <person name="Xiang H."/>
            <person name="Tao M."/>
            <person name="Li Y."/>
            <person name="Hu J."/>
            <person name="Li Z."/>
            <person name="Lin L."/>
            <person name="Luo J."/>
            <person name="Geng L."/>
            <person name="Wang L."/>
            <person name="Long M."/>
            <person name="Wan Y."/>
            <person name="He N."/>
            <person name="Zhang Z."/>
            <person name="Lu C."/>
            <person name="Keeling P.J."/>
            <person name="Wang J."/>
            <person name="Xiang Z."/>
            <person name="Zhou Z."/>
        </authorList>
    </citation>
    <scope>NUCLEOTIDE SEQUENCE [LARGE SCALE GENOMIC DNA]</scope>
    <source>
        <strain evidence="3">CQ1 / CVCC 102059</strain>
    </source>
</reference>
<dbReference type="AlphaFoldDB" id="R0KUF7"/>
<feature type="transmembrane region" description="Helical" evidence="1">
    <location>
        <begin position="109"/>
        <end position="131"/>
    </location>
</feature>
<feature type="transmembrane region" description="Helical" evidence="1">
    <location>
        <begin position="80"/>
        <end position="102"/>
    </location>
</feature>
<sequence>MAAETGTQKMADTANAAEEKAIQTIDNVESTKFGKKIPTNVHEVKLKDIFKIVLMSSTFNFIPCYLIYGREYGNKLDWLRAGLFLCFIIFSVTLFMFALVGYASNTSAFFKFCLFSSIGKASFSLILMIMANIRQGWIQFVLSLIFYLYLDVTDFLVLYYLAIFFKRIESDEYDDNGEPLKKEEEKSK</sequence>
<dbReference type="InterPro" id="IPR031539">
    <property type="entry name" value="DUF5090"/>
</dbReference>
<keyword evidence="1" id="KW-0472">Membrane</keyword>
<keyword evidence="1" id="KW-1133">Transmembrane helix</keyword>
<evidence type="ECO:0000313" key="3">
    <source>
        <dbReference type="Proteomes" id="UP000016927"/>
    </source>
</evidence>
<accession>R0KUF7</accession>
<dbReference type="OrthoDB" id="2190291at2759"/>
<keyword evidence="1" id="KW-0812">Transmembrane</keyword>
<proteinExistence type="predicted"/>
<protein>
    <submittedName>
        <fullName evidence="2">Uncharacterized protein</fullName>
    </submittedName>
</protein>
<evidence type="ECO:0000256" key="1">
    <source>
        <dbReference type="SAM" id="Phobius"/>
    </source>
</evidence>
<keyword evidence="3" id="KW-1185">Reference proteome</keyword>
<dbReference type="VEuPathDB" id="MicrosporidiaDB:NBO_27g0023"/>
<dbReference type="Pfam" id="PF17009">
    <property type="entry name" value="DUF5090"/>
    <property type="match status" value="1"/>
</dbReference>
<gene>
    <name evidence="2" type="ORF">NBO_27g0023</name>
</gene>
<evidence type="ECO:0000313" key="2">
    <source>
        <dbReference type="EMBL" id="EOB14466.1"/>
    </source>
</evidence>
<dbReference type="HOGENOM" id="CLU_1441049_0_0_1"/>
<dbReference type="Proteomes" id="UP000016927">
    <property type="component" value="Unassembled WGS sequence"/>
</dbReference>
<name>R0KUF7_NOSB1</name>
<feature type="transmembrane region" description="Helical" evidence="1">
    <location>
        <begin position="49"/>
        <end position="68"/>
    </location>
</feature>
<organism evidence="2 3">
    <name type="scientific">Nosema bombycis (strain CQ1 / CVCC 102059)</name>
    <name type="common">Microsporidian parasite</name>
    <name type="synonym">Pebrine of silkworm</name>
    <dbReference type="NCBI Taxonomy" id="578461"/>
    <lineage>
        <taxon>Eukaryota</taxon>
        <taxon>Fungi</taxon>
        <taxon>Fungi incertae sedis</taxon>
        <taxon>Microsporidia</taxon>
        <taxon>Nosematidae</taxon>
        <taxon>Nosema</taxon>
    </lineage>
</organism>
<dbReference type="EMBL" id="KB908935">
    <property type="protein sequence ID" value="EOB14466.1"/>
    <property type="molecule type" value="Genomic_DNA"/>
</dbReference>
<dbReference type="OMA" id="MTIGLYV"/>